<keyword evidence="6" id="KW-0406">Ion transport</keyword>
<dbReference type="SUPFAM" id="SSF56925">
    <property type="entry name" value="OMPA-like"/>
    <property type="match status" value="1"/>
</dbReference>
<feature type="region of interest" description="Disordered" evidence="11">
    <location>
        <begin position="273"/>
        <end position="295"/>
    </location>
</feature>
<dbReference type="Gene3D" id="2.40.160.20">
    <property type="match status" value="1"/>
</dbReference>
<dbReference type="GO" id="GO:0046930">
    <property type="term" value="C:pore complex"/>
    <property type="evidence" value="ECO:0007669"/>
    <property type="project" value="UniProtKB-KW"/>
</dbReference>
<evidence type="ECO:0000313" key="14">
    <source>
        <dbReference type="Proteomes" id="UP000184608"/>
    </source>
</evidence>
<gene>
    <name evidence="13" type="primary">ompA</name>
    <name evidence="13" type="ORF">VA7868_02407</name>
</gene>
<evidence type="ECO:0000256" key="8">
    <source>
        <dbReference type="ARBA" id="ARBA00023136"/>
    </source>
</evidence>
<dbReference type="GO" id="GO:0009279">
    <property type="term" value="C:cell outer membrane"/>
    <property type="evidence" value="ECO:0007669"/>
    <property type="project" value="UniProtKB-SubCell"/>
</dbReference>
<dbReference type="SUPFAM" id="SSF103088">
    <property type="entry name" value="OmpA-like"/>
    <property type="match status" value="1"/>
</dbReference>
<dbReference type="PROSITE" id="PS51123">
    <property type="entry name" value="OMPA_2"/>
    <property type="match status" value="1"/>
</dbReference>
<evidence type="ECO:0000256" key="10">
    <source>
        <dbReference type="PROSITE-ProRule" id="PRU00473"/>
    </source>
</evidence>
<dbReference type="InterPro" id="IPR000498">
    <property type="entry name" value="OmpA-like_TM_dom"/>
</dbReference>
<dbReference type="InterPro" id="IPR006665">
    <property type="entry name" value="OmpA-like"/>
</dbReference>
<comment type="subcellular location">
    <subcellularLocation>
        <location evidence="1">Cell outer membrane</location>
        <topology evidence="1">Multi-pass membrane protein</topology>
    </subcellularLocation>
</comment>
<keyword evidence="9" id="KW-0998">Cell outer membrane</keyword>
<sequence length="307" mass="33485">MHRAMWGGKLGGTWLDDSCLSGEKCDDDSFGGGIFTGYEFSRHIAVELGYDYLGKFTGGGLDDKTVTAVTVAPKFNLPLTEDFSAYIKAGMGFVNFGDGDDASFLGAVGGEYMILPNLGLRLEYQRLTDMSNDFVRAKGNLLTLGLSYKFGQESEPHQPLIVKPAPKPEKVMVAPAPVPVPAEKEKPAEPKMYKKSLSGTNTFATDSATLTSTESLQEVVDILSRYPQAKVMITGYTDSRGAEAYNQQLSERRAKSVSQFLMSKGIEAERISAKGMGEADPVATNDTAQGREKNRRVEIQIPVFEYQ</sequence>
<dbReference type="Gene3D" id="3.30.1330.60">
    <property type="entry name" value="OmpA-like domain"/>
    <property type="match status" value="1"/>
</dbReference>
<comment type="similarity">
    <text evidence="2">Belongs to the outer membrane OOP (TC 1.B.6) superfamily. OmpA family.</text>
</comment>
<dbReference type="PANTHER" id="PTHR30329:SF21">
    <property type="entry name" value="LIPOPROTEIN YIAD-RELATED"/>
    <property type="match status" value="1"/>
</dbReference>
<keyword evidence="14" id="KW-1185">Reference proteome</keyword>
<name>A0A1M5Z7M4_9VIBR</name>
<reference evidence="13 14" key="1">
    <citation type="submission" date="2016-11" db="EMBL/GenBank/DDBJ databases">
        <authorList>
            <person name="Jaros S."/>
            <person name="Januszkiewicz K."/>
            <person name="Wedrychowicz H."/>
        </authorList>
    </citation>
    <scope>NUCLEOTIDE SEQUENCE [LARGE SCALE GENOMIC DNA]</scope>
    <source>
        <strain evidence="13 14">CECT 7868</strain>
    </source>
</reference>
<dbReference type="Pfam" id="PF01389">
    <property type="entry name" value="OmpA_membrane"/>
    <property type="match status" value="1"/>
</dbReference>
<evidence type="ECO:0000256" key="7">
    <source>
        <dbReference type="ARBA" id="ARBA00023114"/>
    </source>
</evidence>
<dbReference type="Pfam" id="PF00691">
    <property type="entry name" value="OmpA"/>
    <property type="match status" value="1"/>
</dbReference>
<dbReference type="EMBL" id="FQXZ01000023">
    <property type="protein sequence ID" value="SHI20235.1"/>
    <property type="molecule type" value="Genomic_DNA"/>
</dbReference>
<dbReference type="Proteomes" id="UP000184608">
    <property type="component" value="Unassembled WGS sequence"/>
</dbReference>
<dbReference type="AlphaFoldDB" id="A0A1M5Z7M4"/>
<evidence type="ECO:0000256" key="1">
    <source>
        <dbReference type="ARBA" id="ARBA00004571"/>
    </source>
</evidence>
<evidence type="ECO:0000256" key="4">
    <source>
        <dbReference type="ARBA" id="ARBA00022452"/>
    </source>
</evidence>
<feature type="domain" description="OmpA-like" evidence="12">
    <location>
        <begin position="193"/>
        <end position="305"/>
    </location>
</feature>
<keyword evidence="5" id="KW-0812">Transmembrane</keyword>
<evidence type="ECO:0000313" key="13">
    <source>
        <dbReference type="EMBL" id="SHI20235.1"/>
    </source>
</evidence>
<proteinExistence type="inferred from homology"/>
<dbReference type="InterPro" id="IPR050330">
    <property type="entry name" value="Bact_OuterMem_StrucFunc"/>
</dbReference>
<dbReference type="GO" id="GO:0015288">
    <property type="term" value="F:porin activity"/>
    <property type="evidence" value="ECO:0007669"/>
    <property type="project" value="UniProtKB-KW"/>
</dbReference>
<evidence type="ECO:0000256" key="3">
    <source>
        <dbReference type="ARBA" id="ARBA00022448"/>
    </source>
</evidence>
<evidence type="ECO:0000256" key="2">
    <source>
        <dbReference type="ARBA" id="ARBA00005710"/>
    </source>
</evidence>
<dbReference type="InterPro" id="IPR011250">
    <property type="entry name" value="OMP/PagP_B-barrel"/>
</dbReference>
<evidence type="ECO:0000259" key="12">
    <source>
        <dbReference type="PROSITE" id="PS51123"/>
    </source>
</evidence>
<dbReference type="InterPro" id="IPR036737">
    <property type="entry name" value="OmpA-like_sf"/>
</dbReference>
<evidence type="ECO:0000256" key="6">
    <source>
        <dbReference type="ARBA" id="ARBA00023065"/>
    </source>
</evidence>
<dbReference type="STRING" id="1216006.VA7868_02407"/>
<keyword evidence="3" id="KW-0813">Transport</keyword>
<dbReference type="PRINTS" id="PR01023">
    <property type="entry name" value="NAFLGMOTY"/>
</dbReference>
<evidence type="ECO:0000256" key="5">
    <source>
        <dbReference type="ARBA" id="ARBA00022692"/>
    </source>
</evidence>
<protein>
    <submittedName>
        <fullName evidence="13">Outer membrane protein A</fullName>
    </submittedName>
</protein>
<dbReference type="CDD" id="cd07185">
    <property type="entry name" value="OmpA_C-like"/>
    <property type="match status" value="1"/>
</dbReference>
<accession>A0A1M5Z7M4</accession>
<dbReference type="InterPro" id="IPR006664">
    <property type="entry name" value="OMP_bac"/>
</dbReference>
<evidence type="ECO:0000256" key="11">
    <source>
        <dbReference type="SAM" id="MobiDB-lite"/>
    </source>
</evidence>
<keyword evidence="4" id="KW-1134">Transmembrane beta strand</keyword>
<evidence type="ECO:0000256" key="9">
    <source>
        <dbReference type="ARBA" id="ARBA00023237"/>
    </source>
</evidence>
<keyword evidence="7" id="KW-0626">Porin</keyword>
<organism evidence="13 14">
    <name type="scientific">Vibrio aerogenes CECT 7868</name>
    <dbReference type="NCBI Taxonomy" id="1216006"/>
    <lineage>
        <taxon>Bacteria</taxon>
        <taxon>Pseudomonadati</taxon>
        <taxon>Pseudomonadota</taxon>
        <taxon>Gammaproteobacteria</taxon>
        <taxon>Vibrionales</taxon>
        <taxon>Vibrionaceae</taxon>
        <taxon>Vibrio</taxon>
    </lineage>
</organism>
<dbReference type="GO" id="GO:0006811">
    <property type="term" value="P:monoatomic ion transport"/>
    <property type="evidence" value="ECO:0007669"/>
    <property type="project" value="UniProtKB-KW"/>
</dbReference>
<keyword evidence="8 10" id="KW-0472">Membrane</keyword>
<dbReference type="PANTHER" id="PTHR30329">
    <property type="entry name" value="STATOR ELEMENT OF FLAGELLAR MOTOR COMPLEX"/>
    <property type="match status" value="1"/>
</dbReference>
<dbReference type="PRINTS" id="PR01021">
    <property type="entry name" value="OMPADOMAIN"/>
</dbReference>